<accession>A0A2N3RE17</accession>
<evidence type="ECO:0000313" key="4">
    <source>
        <dbReference type="Proteomes" id="UP000233748"/>
    </source>
</evidence>
<evidence type="ECO:0000313" key="2">
    <source>
        <dbReference type="EMBL" id="PKV14955.1"/>
    </source>
</evidence>
<gene>
    <name evidence="1" type="ORF">XpruCFBP8353_21785</name>
    <name evidence="2" type="ORF">XpruCFBP8354_22040</name>
</gene>
<dbReference type="Proteomes" id="UP000233720">
    <property type="component" value="Unassembled WGS sequence"/>
</dbReference>
<dbReference type="OrthoDB" id="9916327at2"/>
<dbReference type="EMBL" id="PHKV01000017">
    <property type="protein sequence ID" value="PKV10721.1"/>
    <property type="molecule type" value="Genomic_DNA"/>
</dbReference>
<dbReference type="EMBL" id="PHKW01000017">
    <property type="protein sequence ID" value="PKV14955.1"/>
    <property type="molecule type" value="Genomic_DNA"/>
</dbReference>
<reference evidence="3 4" key="1">
    <citation type="submission" date="2017-11" db="EMBL/GenBank/DDBJ databases">
        <title>Xanthomonas prunicola sp. nov., a novel pathogen that affects nectarine (Prunus persica var. nectarine) trees.</title>
        <authorList>
            <person name="Lopez M."/>
            <person name="Lopez-Soriano P."/>
            <person name="Garita-Cambronero J."/>
            <person name="Beltran C."/>
            <person name="Taghouti G."/>
            <person name="Portier P."/>
            <person name="Cubero J."/>
            <person name="Fischer-Le Saux M."/>
            <person name="Marco-Noales E."/>
        </authorList>
    </citation>
    <scope>NUCLEOTIDE SEQUENCE [LARGE SCALE GENOMIC DNA]</scope>
    <source>
        <strain evidence="1 3">CFBP8353</strain>
        <strain evidence="2 4">CFBP8354</strain>
    </source>
</reference>
<dbReference type="AlphaFoldDB" id="A0A2N3RE17"/>
<name>A0A2N3RE17_9XANT</name>
<comment type="caution">
    <text evidence="1">The sequence shown here is derived from an EMBL/GenBank/DDBJ whole genome shotgun (WGS) entry which is preliminary data.</text>
</comment>
<organism evidence="1 3">
    <name type="scientific">Xanthomonas prunicola</name>
    <dbReference type="NCBI Taxonomy" id="2053930"/>
    <lineage>
        <taxon>Bacteria</taxon>
        <taxon>Pseudomonadati</taxon>
        <taxon>Pseudomonadota</taxon>
        <taxon>Gammaproteobacteria</taxon>
        <taxon>Lysobacterales</taxon>
        <taxon>Lysobacteraceae</taxon>
        <taxon>Xanthomonas</taxon>
    </lineage>
</organism>
<sequence>MRTMFPLIDRRILLSECIGGKAGPNRAPRYGRHMLRFRSSWHVVDRCPALAADVLLGQTCPAIGFQPLRHLRLAQCCGASCKRLQFLLACAASRLGAPSDGADVIHVHV</sequence>
<evidence type="ECO:0000313" key="3">
    <source>
        <dbReference type="Proteomes" id="UP000233720"/>
    </source>
</evidence>
<proteinExistence type="predicted"/>
<keyword evidence="4" id="KW-1185">Reference proteome</keyword>
<evidence type="ECO:0000313" key="1">
    <source>
        <dbReference type="EMBL" id="PKV10721.1"/>
    </source>
</evidence>
<dbReference type="Proteomes" id="UP000233748">
    <property type="component" value="Unassembled WGS sequence"/>
</dbReference>
<protein>
    <submittedName>
        <fullName evidence="1">Uncharacterized protein</fullName>
    </submittedName>
</protein>